<gene>
    <name evidence="1" type="ORF">EVA_14385</name>
</gene>
<comment type="caution">
    <text evidence="1">The sequence shown here is derived from an EMBL/GenBank/DDBJ whole genome shotgun (WGS) entry which is preliminary data.</text>
</comment>
<dbReference type="AlphaFoldDB" id="J9GDQ4"/>
<name>J9GDQ4_9ZZZZ</name>
<reference evidence="1" key="1">
    <citation type="journal article" date="2012" name="PLoS ONE">
        <title>Gene sets for utilization of primary and secondary nutrition supplies in the distal gut of endangered iberian lynx.</title>
        <authorList>
            <person name="Alcaide M."/>
            <person name="Messina E."/>
            <person name="Richter M."/>
            <person name="Bargiela R."/>
            <person name="Peplies J."/>
            <person name="Huws S.A."/>
            <person name="Newbold C.J."/>
            <person name="Golyshin P.N."/>
            <person name="Simon M.A."/>
            <person name="Lopez G."/>
            <person name="Yakimov M.M."/>
            <person name="Ferrer M."/>
        </authorList>
    </citation>
    <scope>NUCLEOTIDE SEQUENCE</scope>
</reference>
<proteinExistence type="predicted"/>
<sequence length="51" mass="5830">MEENITDLASVINNPKTQIFFDSLIDSVAKILPKIAIRTLWVIFILIIMNL</sequence>
<dbReference type="EMBL" id="AMCI01004732">
    <property type="protein sequence ID" value="EJW97509.1"/>
    <property type="molecule type" value="Genomic_DNA"/>
</dbReference>
<protein>
    <submittedName>
        <fullName evidence="1">Uncharacterized protein</fullName>
    </submittedName>
</protein>
<accession>J9GDQ4</accession>
<organism evidence="1">
    <name type="scientific">gut metagenome</name>
    <dbReference type="NCBI Taxonomy" id="749906"/>
    <lineage>
        <taxon>unclassified sequences</taxon>
        <taxon>metagenomes</taxon>
        <taxon>organismal metagenomes</taxon>
    </lineage>
</organism>
<evidence type="ECO:0000313" key="1">
    <source>
        <dbReference type="EMBL" id="EJW97509.1"/>
    </source>
</evidence>